<dbReference type="GO" id="GO:0005549">
    <property type="term" value="F:odorant binding"/>
    <property type="evidence" value="ECO:0007669"/>
    <property type="project" value="InterPro"/>
</dbReference>
<evidence type="ECO:0000256" key="8">
    <source>
        <dbReference type="ARBA" id="ARBA00023170"/>
    </source>
</evidence>
<dbReference type="Proteomes" id="UP000075902">
    <property type="component" value="Unassembled WGS sequence"/>
</dbReference>
<evidence type="ECO:0000256" key="2">
    <source>
        <dbReference type="ARBA" id="ARBA00022475"/>
    </source>
</evidence>
<reference evidence="11" key="2">
    <citation type="submission" date="2020-05" db="UniProtKB">
        <authorList>
            <consortium name="EnsemblMetazoa"/>
        </authorList>
    </citation>
    <scope>IDENTIFICATION</scope>
    <source>
        <strain evidence="11">CM1001059</strain>
    </source>
</reference>
<proteinExistence type="predicted"/>
<dbReference type="GO" id="GO:0004984">
    <property type="term" value="F:olfactory receptor activity"/>
    <property type="evidence" value="ECO:0007669"/>
    <property type="project" value="InterPro"/>
</dbReference>
<evidence type="ECO:0000313" key="12">
    <source>
        <dbReference type="Proteomes" id="UP000075902"/>
    </source>
</evidence>
<feature type="transmembrane region" description="Helical" evidence="10">
    <location>
        <begin position="54"/>
        <end position="72"/>
    </location>
</feature>
<feature type="transmembrane region" description="Helical" evidence="10">
    <location>
        <begin position="84"/>
        <end position="105"/>
    </location>
</feature>
<dbReference type="EnsemblMetazoa" id="AMEC005800-RA">
    <property type="protein sequence ID" value="AMEC005800-PA"/>
    <property type="gene ID" value="AMEC005800"/>
</dbReference>
<keyword evidence="9" id="KW-0807">Transducer</keyword>
<dbReference type="STRING" id="34690.A0A182TP19"/>
<evidence type="ECO:0000313" key="11">
    <source>
        <dbReference type="EnsemblMetazoa" id="AMEC005800-PA"/>
    </source>
</evidence>
<evidence type="ECO:0000256" key="4">
    <source>
        <dbReference type="ARBA" id="ARBA00022692"/>
    </source>
</evidence>
<protein>
    <recommendedName>
        <fullName evidence="13">Odorant receptor</fullName>
    </recommendedName>
</protein>
<dbReference type="AlphaFoldDB" id="A0A182TP19"/>
<comment type="subcellular location">
    <subcellularLocation>
        <location evidence="1">Cell membrane</location>
        <topology evidence="1">Multi-pass membrane protein</topology>
    </subcellularLocation>
</comment>
<evidence type="ECO:0000256" key="10">
    <source>
        <dbReference type="SAM" id="Phobius"/>
    </source>
</evidence>
<keyword evidence="4 10" id="KW-0812">Transmembrane</keyword>
<evidence type="ECO:0000256" key="5">
    <source>
        <dbReference type="ARBA" id="ARBA00022725"/>
    </source>
</evidence>
<evidence type="ECO:0000256" key="7">
    <source>
        <dbReference type="ARBA" id="ARBA00023136"/>
    </source>
</evidence>
<keyword evidence="7 10" id="KW-0472">Membrane</keyword>
<evidence type="ECO:0000256" key="1">
    <source>
        <dbReference type="ARBA" id="ARBA00004651"/>
    </source>
</evidence>
<evidence type="ECO:0000256" key="9">
    <source>
        <dbReference type="ARBA" id="ARBA00023224"/>
    </source>
</evidence>
<reference evidence="12" key="1">
    <citation type="submission" date="2014-01" db="EMBL/GenBank/DDBJ databases">
        <title>The Genome Sequence of Anopheles melas CM1001059_A (V2).</title>
        <authorList>
            <consortium name="The Broad Institute Genomics Platform"/>
            <person name="Neafsey D.E."/>
            <person name="Besansky N."/>
            <person name="Howell P."/>
            <person name="Walton C."/>
            <person name="Young S.K."/>
            <person name="Zeng Q."/>
            <person name="Gargeya S."/>
            <person name="Fitzgerald M."/>
            <person name="Haas B."/>
            <person name="Abouelleil A."/>
            <person name="Allen A.W."/>
            <person name="Alvarado L."/>
            <person name="Arachchi H.M."/>
            <person name="Berlin A.M."/>
            <person name="Chapman S.B."/>
            <person name="Gainer-Dewar J."/>
            <person name="Goldberg J."/>
            <person name="Griggs A."/>
            <person name="Gujja S."/>
            <person name="Hansen M."/>
            <person name="Howarth C."/>
            <person name="Imamovic A."/>
            <person name="Ireland A."/>
            <person name="Larimer J."/>
            <person name="McCowan C."/>
            <person name="Murphy C."/>
            <person name="Pearson M."/>
            <person name="Poon T.W."/>
            <person name="Priest M."/>
            <person name="Roberts A."/>
            <person name="Saif S."/>
            <person name="Shea T."/>
            <person name="Sisk P."/>
            <person name="Sykes S."/>
            <person name="Wortman J."/>
            <person name="Nusbaum C."/>
            <person name="Birren B."/>
        </authorList>
    </citation>
    <scope>NUCLEOTIDE SEQUENCE [LARGE SCALE GENOMIC DNA]</scope>
    <source>
        <strain evidence="12">CM1001059</strain>
    </source>
</reference>
<organism evidence="11 12">
    <name type="scientific">Anopheles melas</name>
    <dbReference type="NCBI Taxonomy" id="34690"/>
    <lineage>
        <taxon>Eukaryota</taxon>
        <taxon>Metazoa</taxon>
        <taxon>Ecdysozoa</taxon>
        <taxon>Arthropoda</taxon>
        <taxon>Hexapoda</taxon>
        <taxon>Insecta</taxon>
        <taxon>Pterygota</taxon>
        <taxon>Neoptera</taxon>
        <taxon>Endopterygota</taxon>
        <taxon>Diptera</taxon>
        <taxon>Nematocera</taxon>
        <taxon>Culicoidea</taxon>
        <taxon>Culicidae</taxon>
        <taxon>Anophelinae</taxon>
        <taxon>Anopheles</taxon>
    </lineage>
</organism>
<name>A0A182TP19_9DIPT</name>
<evidence type="ECO:0000256" key="3">
    <source>
        <dbReference type="ARBA" id="ARBA00022606"/>
    </source>
</evidence>
<keyword evidence="12" id="KW-1185">Reference proteome</keyword>
<keyword evidence="3" id="KW-0716">Sensory transduction</keyword>
<dbReference type="VEuPathDB" id="VectorBase:AMEC005800"/>
<keyword evidence="5" id="KW-0552">Olfaction</keyword>
<feature type="transmembrane region" description="Helical" evidence="10">
    <location>
        <begin position="201"/>
        <end position="220"/>
    </location>
</feature>
<feature type="transmembrane region" description="Helical" evidence="10">
    <location>
        <begin position="159"/>
        <end position="181"/>
    </location>
</feature>
<feature type="transmembrane region" description="Helical" evidence="10">
    <location>
        <begin position="310"/>
        <end position="328"/>
    </location>
</feature>
<dbReference type="GO" id="GO:0007165">
    <property type="term" value="P:signal transduction"/>
    <property type="evidence" value="ECO:0007669"/>
    <property type="project" value="UniProtKB-KW"/>
</dbReference>
<dbReference type="PANTHER" id="PTHR21137">
    <property type="entry name" value="ODORANT RECEPTOR"/>
    <property type="match status" value="1"/>
</dbReference>
<keyword evidence="6 10" id="KW-1133">Transmembrane helix</keyword>
<accession>A0A182TP19</accession>
<evidence type="ECO:0000256" key="6">
    <source>
        <dbReference type="ARBA" id="ARBA00022989"/>
    </source>
</evidence>
<dbReference type="PANTHER" id="PTHR21137:SF35">
    <property type="entry name" value="ODORANT RECEPTOR 19A-RELATED"/>
    <property type="match status" value="1"/>
</dbReference>
<feature type="transmembrane region" description="Helical" evidence="10">
    <location>
        <begin position="283"/>
        <end position="304"/>
    </location>
</feature>
<dbReference type="Pfam" id="PF02949">
    <property type="entry name" value="7tm_6"/>
    <property type="match status" value="1"/>
</dbReference>
<dbReference type="InterPro" id="IPR004117">
    <property type="entry name" value="7tm6_olfct_rcpt"/>
</dbReference>
<evidence type="ECO:0008006" key="13">
    <source>
        <dbReference type="Google" id="ProtNLM"/>
    </source>
</evidence>
<sequence length="404" mass="46713">MYYLEQLRALVRRYLERRSPDPRIQHTFIVQSINRVGGLLGIDIFTPGYSSTNFLLRMVLLNTFTFFWINLYSLTTTYGNLVDFMYSFETLLFVGIACIKMYVFIKNKTLILQMHQYMIDFFDHFHGDREQDELLVRTLNNTTLLSSLFAACSSSAPGLLFVGSLLWSIAVEYVLPFGFFIPTVGMDTVQGYTLNYGFQMLETTLMVIGIISSESAFFMFQQNACLQVDMLRLQLRRLSELSAANGDGSSTKEIRTHIQTIIQHHVDHLDYSKSMCSLFEMHFFIVFGCIFFQLVSNVVVIVSVPDWYPGYFLFIMLTVQLFFSCALGETFNIKSDELTVAIYNVPWYNMEVRDQKAMRLLLMASQNPGRLSYGFGTVNMRAFFEIFRKTYSIAMMMISVNEEE</sequence>
<dbReference type="GO" id="GO:0005886">
    <property type="term" value="C:plasma membrane"/>
    <property type="evidence" value="ECO:0007669"/>
    <property type="project" value="UniProtKB-SubCell"/>
</dbReference>
<keyword evidence="2" id="KW-1003">Cell membrane</keyword>
<keyword evidence="8" id="KW-0675">Receptor</keyword>